<comment type="pathway">
    <text evidence="1">Purine metabolism; ppGpp biosynthesis; ppGpp from GTP: step 1/2.</text>
</comment>
<dbReference type="UniPathway" id="UPA00908">
    <property type="reaction ID" value="UER00884"/>
</dbReference>
<dbReference type="GO" id="GO:0008728">
    <property type="term" value="F:GTP diphosphokinase activity"/>
    <property type="evidence" value="ECO:0007669"/>
    <property type="project" value="UniProtKB-EC"/>
</dbReference>
<comment type="similarity">
    <text evidence="4">Belongs to the relA/spoT family.</text>
</comment>
<dbReference type="Pfam" id="PF13328">
    <property type="entry name" value="HD_4"/>
    <property type="match status" value="1"/>
</dbReference>
<dbReference type="CDD" id="cd00077">
    <property type="entry name" value="HDc"/>
    <property type="match status" value="1"/>
</dbReference>
<dbReference type="InterPro" id="IPR006674">
    <property type="entry name" value="HD_domain"/>
</dbReference>
<dbReference type="InterPro" id="IPR007685">
    <property type="entry name" value="RelA_SpoT"/>
</dbReference>
<evidence type="ECO:0000259" key="8">
    <source>
        <dbReference type="PROSITE" id="PS51880"/>
    </source>
</evidence>
<dbReference type="InterPro" id="IPR012675">
    <property type="entry name" value="Beta-grasp_dom_sf"/>
</dbReference>
<dbReference type="SUPFAM" id="SSF109604">
    <property type="entry name" value="HD-domain/PDEase-like"/>
    <property type="match status" value="1"/>
</dbReference>
<dbReference type="SUPFAM" id="SSF81271">
    <property type="entry name" value="TGS-like"/>
    <property type="match status" value="1"/>
</dbReference>
<dbReference type="InterPro" id="IPR043519">
    <property type="entry name" value="NT_sf"/>
</dbReference>
<evidence type="ECO:0000256" key="2">
    <source>
        <dbReference type="ARBA" id="ARBA00013251"/>
    </source>
</evidence>
<dbReference type="InterPro" id="IPR002912">
    <property type="entry name" value="ACT_dom"/>
</dbReference>
<dbReference type="CDD" id="cd01668">
    <property type="entry name" value="TGS_RSH"/>
    <property type="match status" value="1"/>
</dbReference>
<dbReference type="Proteomes" id="UP000515909">
    <property type="component" value="Chromosome"/>
</dbReference>
<dbReference type="PANTHER" id="PTHR21262:SF31">
    <property type="entry name" value="GTP PYROPHOSPHOKINASE"/>
    <property type="match status" value="1"/>
</dbReference>
<reference evidence="9 10" key="1">
    <citation type="submission" date="2020-08" db="EMBL/GenBank/DDBJ databases">
        <title>The isolate Caproiciproducens sp. 7D4C2 produces n-caproate at mildly acidic conditions from hexoses: genome and rBOX comparison with related strains and chain-elongating bacteria.</title>
        <authorList>
            <person name="Esquivel-Elizondo S."/>
            <person name="Bagci C."/>
            <person name="Temovska M."/>
            <person name="Jeon B.S."/>
            <person name="Bessarab I."/>
            <person name="Williams R.B.H."/>
            <person name="Huson D.H."/>
            <person name="Angenent L.T."/>
        </authorList>
    </citation>
    <scope>NUCLEOTIDE SEQUENCE [LARGE SCALE GENOMIC DNA]</scope>
    <source>
        <strain evidence="9 10">7D4C2</strain>
    </source>
</reference>
<dbReference type="EC" id="2.7.6.5" evidence="2"/>
<comment type="function">
    <text evidence="4">In eubacteria ppGpp (guanosine 3'-diphosphate 5'-diphosphate) is a mediator of the stringent response that coordinates a variety of cellular activities in response to changes in nutritional abundance.</text>
</comment>
<feature type="domain" description="TGS" evidence="8">
    <location>
        <begin position="389"/>
        <end position="452"/>
    </location>
</feature>
<dbReference type="InterPro" id="IPR045600">
    <property type="entry name" value="RelA/SpoT_AH_RIS"/>
</dbReference>
<dbReference type="Pfam" id="PF02824">
    <property type="entry name" value="TGS"/>
    <property type="match status" value="1"/>
</dbReference>
<evidence type="ECO:0000256" key="4">
    <source>
        <dbReference type="RuleBase" id="RU003847"/>
    </source>
</evidence>
<dbReference type="Gene3D" id="3.30.460.10">
    <property type="entry name" value="Beta Polymerase, domain 2"/>
    <property type="match status" value="1"/>
</dbReference>
<dbReference type="Gene3D" id="1.10.3210.10">
    <property type="entry name" value="Hypothetical protein af1432"/>
    <property type="match status" value="1"/>
</dbReference>
<dbReference type="FunFam" id="3.30.460.10:FF:000001">
    <property type="entry name" value="GTP pyrophosphokinase RelA"/>
    <property type="match status" value="1"/>
</dbReference>
<dbReference type="InterPro" id="IPR045865">
    <property type="entry name" value="ACT-like_dom_sf"/>
</dbReference>
<dbReference type="GO" id="GO:0015970">
    <property type="term" value="P:guanosine tetraphosphate biosynthetic process"/>
    <property type="evidence" value="ECO:0007669"/>
    <property type="project" value="UniProtKB-UniPathway"/>
</dbReference>
<organism evidence="9 10">
    <name type="scientific">Caproicibacter fermentans</name>
    <dbReference type="NCBI Taxonomy" id="2576756"/>
    <lineage>
        <taxon>Bacteria</taxon>
        <taxon>Bacillati</taxon>
        <taxon>Bacillota</taxon>
        <taxon>Clostridia</taxon>
        <taxon>Eubacteriales</taxon>
        <taxon>Acutalibacteraceae</taxon>
        <taxon>Caproicibacter</taxon>
    </lineage>
</organism>
<name>A0A7G8TBD5_9FIRM</name>
<dbReference type="Gene3D" id="3.30.70.260">
    <property type="match status" value="1"/>
</dbReference>
<dbReference type="FunFam" id="3.10.20.30:FF:000002">
    <property type="entry name" value="GTP pyrophosphokinase (RelA/SpoT)"/>
    <property type="match status" value="1"/>
</dbReference>
<feature type="domain" description="ACT" evidence="6">
    <location>
        <begin position="654"/>
        <end position="726"/>
    </location>
</feature>
<dbReference type="SUPFAM" id="SSF55021">
    <property type="entry name" value="ACT-like"/>
    <property type="match status" value="1"/>
</dbReference>
<dbReference type="SUPFAM" id="SSF81301">
    <property type="entry name" value="Nucleotidyltransferase"/>
    <property type="match status" value="1"/>
</dbReference>
<dbReference type="InterPro" id="IPR003607">
    <property type="entry name" value="HD/PDEase_dom"/>
</dbReference>
<dbReference type="InterPro" id="IPR004095">
    <property type="entry name" value="TGS"/>
</dbReference>
<evidence type="ECO:0000256" key="5">
    <source>
        <dbReference type="SAM" id="MobiDB-lite"/>
    </source>
</evidence>
<evidence type="ECO:0000313" key="9">
    <source>
        <dbReference type="EMBL" id="QNK40926.1"/>
    </source>
</evidence>
<dbReference type="NCBIfam" id="TIGR00691">
    <property type="entry name" value="spoT_relA"/>
    <property type="match status" value="1"/>
</dbReference>
<dbReference type="PROSITE" id="PS51880">
    <property type="entry name" value="TGS"/>
    <property type="match status" value="1"/>
</dbReference>
<dbReference type="SMART" id="SM00471">
    <property type="entry name" value="HDc"/>
    <property type="match status" value="1"/>
</dbReference>
<feature type="domain" description="HD" evidence="7">
    <location>
        <begin position="49"/>
        <end position="148"/>
    </location>
</feature>
<dbReference type="Pfam" id="PF04607">
    <property type="entry name" value="RelA_SpoT"/>
    <property type="match status" value="1"/>
</dbReference>
<evidence type="ECO:0000259" key="6">
    <source>
        <dbReference type="PROSITE" id="PS51671"/>
    </source>
</evidence>
<dbReference type="PROSITE" id="PS51671">
    <property type="entry name" value="ACT"/>
    <property type="match status" value="1"/>
</dbReference>
<dbReference type="InterPro" id="IPR004811">
    <property type="entry name" value="RelA/Spo_fam"/>
</dbReference>
<dbReference type="KEGG" id="cfem:HCR03_00935"/>
<dbReference type="Gene3D" id="3.10.20.30">
    <property type="match status" value="1"/>
</dbReference>
<accession>A0A7G8TBD5</accession>
<evidence type="ECO:0000259" key="7">
    <source>
        <dbReference type="PROSITE" id="PS51831"/>
    </source>
</evidence>
<dbReference type="RefSeq" id="WP_187036255.1">
    <property type="nucleotide sequence ID" value="NZ_CP060286.1"/>
</dbReference>
<sequence length="726" mass="82474">MAWPLKTFDDLLSLIRASEREYNLDVITRAYWLAESSHRDQKRLSGSPYISHPVAVACILVELGMDSESVAAGLLHDVVEDTPISLDQIKKDFGAEIAGLTDGVTKLGRIPYSSREVQQAENLRKMLIAMSEDIRVIIVKLADRLHNMRTIEFMPPQKQRDKALENMEVYAPIAHRLGIRAMKEELEDLSLRILDPMAYQEIESGLELRSGERTKFIESTKKKIFERVSTIIPNVYLEGRVKSINGIYRKMFVQGKTMDEIYDIYAVRVIVDTVNDCYNVLGVIHDMFRPIPNRFKDYISTPKPNMYQSLHTTVIGSEGIPFEVQIRTWEMHHTAEYGIAAHWKYKLGLSAKGQDQFEKRLSWIRQMLDNEKDSEDATDLVRMIKSDLVPEEVFVFTPRGDVISLPAGATVIDFAYAIHSAVGNRMTGAKVDKRIVPIDYRVKTGEIIEVLTSKEAHGPSRDWLKIVQTSEARNKIRTWFKHERRDENIAEGKSELDRELRRNNIVLSEEELANVLEKIGPRHNCHSVEDVYAAIGYGGVQIWKILPKLRETSQKERQASVPAAPAAEKPQRPVSHANAGIIVEGMDNCLIKISRCCNPLPGDEIIGFITRGFGVSVHKRSCSNVPRDLTEAAEPERWVHVHWAGEVKEEFKSTLEITAEDRSGLLVDITQQLFNMHLFIHSLNSRELKDSKAVISATITINGLDQLRNIIDRLSKIKGVLTVRRP</sequence>
<evidence type="ECO:0000256" key="1">
    <source>
        <dbReference type="ARBA" id="ARBA00004976"/>
    </source>
</evidence>
<dbReference type="FunFam" id="1.10.3210.10:FF:000001">
    <property type="entry name" value="GTP pyrophosphokinase RelA"/>
    <property type="match status" value="1"/>
</dbReference>
<dbReference type="EMBL" id="CP060286">
    <property type="protein sequence ID" value="QNK40926.1"/>
    <property type="molecule type" value="Genomic_DNA"/>
</dbReference>
<proteinExistence type="inferred from homology"/>
<feature type="region of interest" description="Disordered" evidence="5">
    <location>
        <begin position="554"/>
        <end position="573"/>
    </location>
</feature>
<dbReference type="Pfam" id="PF19296">
    <property type="entry name" value="RelA_AH_RIS"/>
    <property type="match status" value="1"/>
</dbReference>
<keyword evidence="9" id="KW-0378">Hydrolase</keyword>
<dbReference type="InterPro" id="IPR033655">
    <property type="entry name" value="TGS_RelA/SpoT"/>
</dbReference>
<dbReference type="CDD" id="cd05399">
    <property type="entry name" value="NT_Rel-Spo_like"/>
    <property type="match status" value="1"/>
</dbReference>
<evidence type="ECO:0000256" key="3">
    <source>
        <dbReference type="ARBA" id="ARBA00048244"/>
    </source>
</evidence>
<dbReference type="GO" id="GO:0005886">
    <property type="term" value="C:plasma membrane"/>
    <property type="evidence" value="ECO:0007669"/>
    <property type="project" value="TreeGrafter"/>
</dbReference>
<gene>
    <name evidence="9" type="ORF">HCR03_00935</name>
</gene>
<evidence type="ECO:0000313" key="10">
    <source>
        <dbReference type="Proteomes" id="UP000515909"/>
    </source>
</evidence>
<dbReference type="AlphaFoldDB" id="A0A7G8TBD5"/>
<dbReference type="InterPro" id="IPR012676">
    <property type="entry name" value="TGS-like"/>
</dbReference>
<dbReference type="PANTHER" id="PTHR21262">
    <property type="entry name" value="GUANOSINE-3',5'-BIS DIPHOSPHATE 3'-PYROPHOSPHOHYDROLASE"/>
    <property type="match status" value="1"/>
</dbReference>
<dbReference type="SMART" id="SM00954">
    <property type="entry name" value="RelA_SpoT"/>
    <property type="match status" value="1"/>
</dbReference>
<comment type="catalytic activity">
    <reaction evidence="3">
        <text>GTP + ATP = guanosine 3'-diphosphate 5'-triphosphate + AMP</text>
        <dbReference type="Rhea" id="RHEA:22088"/>
        <dbReference type="ChEBI" id="CHEBI:30616"/>
        <dbReference type="ChEBI" id="CHEBI:37565"/>
        <dbReference type="ChEBI" id="CHEBI:142410"/>
        <dbReference type="ChEBI" id="CHEBI:456215"/>
        <dbReference type="EC" id="2.7.6.5"/>
    </reaction>
</comment>
<dbReference type="GO" id="GO:0016787">
    <property type="term" value="F:hydrolase activity"/>
    <property type="evidence" value="ECO:0007669"/>
    <property type="project" value="UniProtKB-KW"/>
</dbReference>
<dbReference type="PROSITE" id="PS51831">
    <property type="entry name" value="HD"/>
    <property type="match status" value="1"/>
</dbReference>
<dbReference type="Pfam" id="PF13291">
    <property type="entry name" value="ACT_4"/>
    <property type="match status" value="1"/>
</dbReference>
<dbReference type="CDD" id="cd04876">
    <property type="entry name" value="ACT_RelA-SpoT"/>
    <property type="match status" value="1"/>
</dbReference>
<protein>
    <recommendedName>
        <fullName evidence="2">GTP diphosphokinase</fullName>
        <ecNumber evidence="2">2.7.6.5</ecNumber>
    </recommendedName>
</protein>